<keyword evidence="8" id="KW-0239">DNA-directed DNA polymerase</keyword>
<dbReference type="GO" id="GO:0015074">
    <property type="term" value="P:DNA integration"/>
    <property type="evidence" value="ECO:0007669"/>
    <property type="project" value="UniProtKB-KW"/>
</dbReference>
<dbReference type="InterPro" id="IPR036397">
    <property type="entry name" value="RNaseH_sf"/>
</dbReference>
<gene>
    <name evidence="13" type="ORF">Tci_041677</name>
</gene>
<dbReference type="InterPro" id="IPR013103">
    <property type="entry name" value="RVT_2"/>
</dbReference>
<evidence type="ECO:0000313" key="13">
    <source>
        <dbReference type="EMBL" id="GEU69699.1"/>
    </source>
</evidence>
<sequence length="1233" mass="139318">MILKSVKNGPLLWPSIGENRMTRPKKYSELSATKAIQADCDVKATNIILQGLPPKVYALVTNHKVAKELWERIQLLMQGTSLTKQERECKLYDEFDKFAYKKGESLLSSYQSSQYGSPYQSSQYGSHTQSSTPLSITYPPSNFQSLVHHNVYNPSSSIPQVEYAPSVNQQSDFSQPDSGLIVPVFQKGDDPIDAINHMMSYLTAVVTSRYPLTNNQLRNSSNPRQQATINNGRVTVQPIQGRHNSLATDFDCDEINSAKIALMANLSHYGSDDLAEVVQIVLWYLDSGCSKHMTGDCSQLTNFINKFLDTVKFGLVRGLPKLKFKKDHLCSTCVIDKSKKKSYKPKSEDTNQEKLYLLHMDLCGQMRVESVNGKKYILVIIDDYSRFTWVKCLRSKDEAPDFIIKFPKMIQVRLKDLLFQPLFDELLTPPLSVDPLTPEVIALIDEVVALEPAEPASSPSSTTVNQDAPSPSKSQTTPKTQPPVIPHDAEEDNHDIEVSHMGNDLLFGMPIPEVASDQSSSTDSIHTVVHLDHQISQHNSKWTKDHPLENIIGQLARPVSTRLQLHEQALFCYYNAFFTSVEPKTYKDDLTQSCWIEAMQEELNDFECLEVWELVPRPDKEGVDFEKSFAPVARLEAIRIFLTYATHKNMVVYQMDVKTMFLNGLQISQCPRGIFINQSKYALESLRKYDFESCDPVDTPMVEKSKLDEDKKGKPLIHHIIVAFLVTTDVPEIYIQEFWATATVHHHLIRFKMNNKKRIINLEYFREMLHICLRIPNQTFNELPFEEEIITFLRYLGHSGEIKKIIDDPSIPRRNKVNWHYVRDDQMFTTIKLVSRHQNTQQFGAMLPVEFTNEDIRNSAAYKKYYAIASGEALPKMKANARKTQSRKQPAKSSKAKGLSVLSEVAMTEAEHMKLATKRSLQQTHISQASGSGADEGTGIIPRVLDVSTNESDEEISWKSSDLDVDGDVDDQSDAVADDDDDQEDDDQDSDNDGDDFVHPKLSTDDEEAKDEESFDPIVQTPSHVEDSDDESNDDESHDMNVRGDKGLDAEDDDEELYKDVNINLEGRDVQMTDVHTTQVLEDTHVTLIRPDAGIDSIFESTPWVDVPVTTTVVPLLVTAPTLPPPIMSQVKQAPTPTPTTAPSTSLQDLLNIGSLFGFDHRLKTLEANFFEFMQTNQFARSVSSILEIVDRYINHRINEAVKVAVQLQSNSEGISNLTHEEGFERVGGWMNT</sequence>
<keyword evidence="9" id="KW-0233">DNA recombination</keyword>
<evidence type="ECO:0000259" key="12">
    <source>
        <dbReference type="Pfam" id="PF07727"/>
    </source>
</evidence>
<evidence type="ECO:0000256" key="8">
    <source>
        <dbReference type="ARBA" id="ARBA00022932"/>
    </source>
</evidence>
<keyword evidence="5" id="KW-0460">Magnesium</keyword>
<comment type="caution">
    <text evidence="13">The sequence shown here is derived from an EMBL/GenBank/DDBJ whole genome shotgun (WGS) entry which is preliminary data.</text>
</comment>
<feature type="region of interest" description="Disordered" evidence="11">
    <location>
        <begin position="878"/>
        <end position="899"/>
    </location>
</feature>
<dbReference type="InterPro" id="IPR039537">
    <property type="entry name" value="Retrotran_Ty1/copia-like"/>
</dbReference>
<feature type="compositionally biased region" description="Polar residues" evidence="11">
    <location>
        <begin position="919"/>
        <end position="931"/>
    </location>
</feature>
<keyword evidence="8" id="KW-0548">Nucleotidyltransferase</keyword>
<evidence type="ECO:0000256" key="2">
    <source>
        <dbReference type="ARBA" id="ARBA00022723"/>
    </source>
</evidence>
<reference evidence="13" key="1">
    <citation type="journal article" date="2019" name="Sci. Rep.">
        <title>Draft genome of Tanacetum cinerariifolium, the natural source of mosquito coil.</title>
        <authorList>
            <person name="Yamashiro T."/>
            <person name="Shiraishi A."/>
            <person name="Satake H."/>
            <person name="Nakayama K."/>
        </authorList>
    </citation>
    <scope>NUCLEOTIDE SEQUENCE</scope>
</reference>
<dbReference type="Pfam" id="PF07727">
    <property type="entry name" value="RVT_2"/>
    <property type="match status" value="1"/>
</dbReference>
<dbReference type="InterPro" id="IPR012337">
    <property type="entry name" value="RNaseH-like_sf"/>
</dbReference>
<keyword evidence="10" id="KW-0511">Multifunctional enzyme</keyword>
<accession>A0A6L2M8D1</accession>
<feature type="compositionally biased region" description="Basic and acidic residues" evidence="11">
    <location>
        <begin position="1038"/>
        <end position="1049"/>
    </location>
</feature>
<dbReference type="EMBL" id="BKCJ010005982">
    <property type="protein sequence ID" value="GEU69699.1"/>
    <property type="molecule type" value="Genomic_DNA"/>
</dbReference>
<dbReference type="GO" id="GO:0003964">
    <property type="term" value="F:RNA-directed DNA polymerase activity"/>
    <property type="evidence" value="ECO:0007669"/>
    <property type="project" value="UniProtKB-KW"/>
</dbReference>
<feature type="compositionally biased region" description="Acidic residues" evidence="11">
    <location>
        <begin position="963"/>
        <end position="995"/>
    </location>
</feature>
<dbReference type="GO" id="GO:0003887">
    <property type="term" value="F:DNA-directed DNA polymerase activity"/>
    <property type="evidence" value="ECO:0007669"/>
    <property type="project" value="UniProtKB-KW"/>
</dbReference>
<dbReference type="GO" id="GO:0016787">
    <property type="term" value="F:hydrolase activity"/>
    <property type="evidence" value="ECO:0007669"/>
    <property type="project" value="UniProtKB-KW"/>
</dbReference>
<keyword evidence="8" id="KW-0808">Transferase</keyword>
<evidence type="ECO:0000256" key="9">
    <source>
        <dbReference type="ARBA" id="ARBA00023172"/>
    </source>
</evidence>
<dbReference type="GO" id="GO:0004519">
    <property type="term" value="F:endonuclease activity"/>
    <property type="evidence" value="ECO:0007669"/>
    <property type="project" value="UniProtKB-KW"/>
</dbReference>
<proteinExistence type="predicted"/>
<evidence type="ECO:0000256" key="6">
    <source>
        <dbReference type="ARBA" id="ARBA00022908"/>
    </source>
</evidence>
<evidence type="ECO:0000256" key="5">
    <source>
        <dbReference type="ARBA" id="ARBA00022842"/>
    </source>
</evidence>
<evidence type="ECO:0000256" key="3">
    <source>
        <dbReference type="ARBA" id="ARBA00022759"/>
    </source>
</evidence>
<dbReference type="GO" id="GO:0046872">
    <property type="term" value="F:metal ion binding"/>
    <property type="evidence" value="ECO:0007669"/>
    <property type="project" value="UniProtKB-KW"/>
</dbReference>
<dbReference type="Gene3D" id="3.30.420.10">
    <property type="entry name" value="Ribonuclease H-like superfamily/Ribonuclease H"/>
    <property type="match status" value="1"/>
</dbReference>
<dbReference type="SUPFAM" id="SSF53098">
    <property type="entry name" value="Ribonuclease H-like"/>
    <property type="match status" value="1"/>
</dbReference>
<keyword evidence="4" id="KW-0378">Hydrolase</keyword>
<name>A0A6L2M8D1_TANCI</name>
<keyword evidence="2" id="KW-0479">Metal-binding</keyword>
<dbReference type="GO" id="GO:0006310">
    <property type="term" value="P:DNA recombination"/>
    <property type="evidence" value="ECO:0007669"/>
    <property type="project" value="UniProtKB-KW"/>
</dbReference>
<evidence type="ECO:0000256" key="4">
    <source>
        <dbReference type="ARBA" id="ARBA00022801"/>
    </source>
</evidence>
<feature type="compositionally biased region" description="Basic residues" evidence="11">
    <location>
        <begin position="879"/>
        <end position="890"/>
    </location>
</feature>
<protein>
    <submittedName>
        <fullName evidence="13">Integrase, catalytic region, zinc finger, CCHC-type, peptidase aspartic, catalytic</fullName>
    </submittedName>
</protein>
<dbReference type="PANTHER" id="PTHR42648:SF11">
    <property type="entry name" value="TRANSPOSON TY4-P GAG-POL POLYPROTEIN"/>
    <property type="match status" value="1"/>
</dbReference>
<feature type="region of interest" description="Disordered" evidence="11">
    <location>
        <begin position="453"/>
        <end position="489"/>
    </location>
</feature>
<evidence type="ECO:0000256" key="11">
    <source>
        <dbReference type="SAM" id="MobiDB-lite"/>
    </source>
</evidence>
<dbReference type="PANTHER" id="PTHR42648">
    <property type="entry name" value="TRANSPOSASE, PUTATIVE-RELATED"/>
    <property type="match status" value="1"/>
</dbReference>
<feature type="compositionally biased region" description="Acidic residues" evidence="11">
    <location>
        <begin position="1005"/>
        <end position="1015"/>
    </location>
</feature>
<feature type="domain" description="Reverse transcriptase Ty1/copia-type" evidence="12">
    <location>
        <begin position="621"/>
        <end position="665"/>
    </location>
</feature>
<dbReference type="AlphaFoldDB" id="A0A6L2M8D1"/>
<keyword evidence="6" id="KW-0229">DNA integration</keyword>
<feature type="region of interest" description="Disordered" evidence="11">
    <location>
        <begin position="916"/>
        <end position="1055"/>
    </location>
</feature>
<evidence type="ECO:0000256" key="7">
    <source>
        <dbReference type="ARBA" id="ARBA00022918"/>
    </source>
</evidence>
<feature type="compositionally biased region" description="Polar residues" evidence="11">
    <location>
        <begin position="462"/>
        <end position="479"/>
    </location>
</feature>
<dbReference type="GO" id="GO:0003676">
    <property type="term" value="F:nucleic acid binding"/>
    <property type="evidence" value="ECO:0007669"/>
    <property type="project" value="InterPro"/>
</dbReference>
<keyword evidence="1" id="KW-0540">Nuclease</keyword>
<feature type="compositionally biased region" description="Acidic residues" evidence="11">
    <location>
        <begin position="1027"/>
        <end position="1037"/>
    </location>
</feature>
<keyword evidence="3" id="KW-0255">Endonuclease</keyword>
<organism evidence="13">
    <name type="scientific">Tanacetum cinerariifolium</name>
    <name type="common">Dalmatian daisy</name>
    <name type="synonym">Chrysanthemum cinerariifolium</name>
    <dbReference type="NCBI Taxonomy" id="118510"/>
    <lineage>
        <taxon>Eukaryota</taxon>
        <taxon>Viridiplantae</taxon>
        <taxon>Streptophyta</taxon>
        <taxon>Embryophyta</taxon>
        <taxon>Tracheophyta</taxon>
        <taxon>Spermatophyta</taxon>
        <taxon>Magnoliopsida</taxon>
        <taxon>eudicotyledons</taxon>
        <taxon>Gunneridae</taxon>
        <taxon>Pentapetalae</taxon>
        <taxon>asterids</taxon>
        <taxon>campanulids</taxon>
        <taxon>Asterales</taxon>
        <taxon>Asteraceae</taxon>
        <taxon>Asteroideae</taxon>
        <taxon>Anthemideae</taxon>
        <taxon>Anthemidinae</taxon>
        <taxon>Tanacetum</taxon>
    </lineage>
</organism>
<evidence type="ECO:0000256" key="1">
    <source>
        <dbReference type="ARBA" id="ARBA00022722"/>
    </source>
</evidence>
<keyword evidence="7" id="KW-0695">RNA-directed DNA polymerase</keyword>
<evidence type="ECO:0000256" key="10">
    <source>
        <dbReference type="ARBA" id="ARBA00023268"/>
    </source>
</evidence>